<comment type="caution">
    <text evidence="2">The sequence shown here is derived from an EMBL/GenBank/DDBJ whole genome shotgun (WGS) entry which is preliminary data.</text>
</comment>
<sequence>MTINKTVNKTISTIAFIAFSSSSFAHDSDISLESEFDDYAYEVFLDSPDPSLTMVFNEDGLQHIELDDQRWDMSNDFRL</sequence>
<dbReference type="eggNOG" id="ENOG5031PJZ">
    <property type="taxonomic scope" value="Bacteria"/>
</dbReference>
<dbReference type="EMBL" id="BAUJ01000046">
    <property type="protein sequence ID" value="GAD90505.1"/>
    <property type="molecule type" value="Genomic_DNA"/>
</dbReference>
<dbReference type="Proteomes" id="UP000017800">
    <property type="component" value="Unassembled WGS sequence"/>
</dbReference>
<evidence type="ECO:0000313" key="2">
    <source>
        <dbReference type="EMBL" id="GAD90505.1"/>
    </source>
</evidence>
<feature type="signal peptide" evidence="1">
    <location>
        <begin position="1"/>
        <end position="25"/>
    </location>
</feature>
<dbReference type="RefSeq" id="WP_023404833.1">
    <property type="nucleotide sequence ID" value="NZ_BAUJ01000046.1"/>
</dbReference>
<gene>
    <name evidence="2" type="ORF">VHA01S_046_00140</name>
</gene>
<feature type="chain" id="PRO_5004736111" evidence="1">
    <location>
        <begin position="26"/>
        <end position="79"/>
    </location>
</feature>
<dbReference type="OrthoDB" id="9983263at2"/>
<keyword evidence="3" id="KW-1185">Reference proteome</keyword>
<reference evidence="2 3" key="2">
    <citation type="submission" date="2013-11" db="EMBL/GenBank/DDBJ databases">
        <title>Whole genome shotgun sequence of Vibrio halioticoli NBRC 102217.</title>
        <authorList>
            <person name="Isaki S."/>
            <person name="Kimura A."/>
            <person name="Ohji S."/>
            <person name="Hosoyama A."/>
            <person name="Fujita N."/>
            <person name="Hashimoto M."/>
            <person name="Hosoyama Y."/>
            <person name="Yamazoe A."/>
        </authorList>
    </citation>
    <scope>NUCLEOTIDE SEQUENCE [LARGE SCALE GENOMIC DNA]</scope>
    <source>
        <strain evidence="2 3">NBRC 102217</strain>
    </source>
</reference>
<dbReference type="AlphaFoldDB" id="V5HMR7"/>
<accession>V5HMR7</accession>
<reference evidence="2 3" key="1">
    <citation type="submission" date="2013-10" db="EMBL/GenBank/DDBJ databases">
        <authorList>
            <person name="Ichikawa N."/>
            <person name="Kimura A."/>
            <person name="Ohji S."/>
            <person name="Hosoyama A."/>
            <person name="Fujita N."/>
        </authorList>
    </citation>
    <scope>NUCLEOTIDE SEQUENCE [LARGE SCALE GENOMIC DNA]</scope>
    <source>
        <strain evidence="2 3">NBRC 102217</strain>
    </source>
</reference>
<evidence type="ECO:0000256" key="1">
    <source>
        <dbReference type="SAM" id="SignalP"/>
    </source>
</evidence>
<proteinExistence type="predicted"/>
<organism evidence="2 3">
    <name type="scientific">Vibrio halioticoli NBRC 102217</name>
    <dbReference type="NCBI Taxonomy" id="1219072"/>
    <lineage>
        <taxon>Bacteria</taxon>
        <taxon>Pseudomonadati</taxon>
        <taxon>Pseudomonadota</taxon>
        <taxon>Gammaproteobacteria</taxon>
        <taxon>Vibrionales</taxon>
        <taxon>Vibrionaceae</taxon>
        <taxon>Vibrio</taxon>
    </lineage>
</organism>
<evidence type="ECO:0000313" key="3">
    <source>
        <dbReference type="Proteomes" id="UP000017800"/>
    </source>
</evidence>
<protein>
    <submittedName>
        <fullName evidence="2">Uncharacterized protein</fullName>
    </submittedName>
</protein>
<name>V5HMR7_9VIBR</name>
<keyword evidence="1" id="KW-0732">Signal</keyword>